<comment type="caution">
    <text evidence="2">The sequence shown here is derived from an EMBL/GenBank/DDBJ whole genome shotgun (WGS) entry which is preliminary data.</text>
</comment>
<name>A0A0G0TVZ6_9BACT</name>
<dbReference type="PANTHER" id="PTHR35458">
    <property type="entry name" value="SLR0755 PROTEIN"/>
    <property type="match status" value="1"/>
</dbReference>
<protein>
    <recommendedName>
        <fullName evidence="1">NYN domain-containing protein</fullName>
    </recommendedName>
</protein>
<organism evidence="2 3">
    <name type="scientific">Candidatus Nomurabacteria bacterium GW2011_GWA2_40_9</name>
    <dbReference type="NCBI Taxonomy" id="1618734"/>
    <lineage>
        <taxon>Bacteria</taxon>
        <taxon>Candidatus Nomuraibacteriota</taxon>
    </lineage>
</organism>
<evidence type="ECO:0000313" key="3">
    <source>
        <dbReference type="Proteomes" id="UP000034749"/>
    </source>
</evidence>
<reference evidence="2 3" key="1">
    <citation type="journal article" date="2015" name="Nature">
        <title>rRNA introns, odd ribosomes, and small enigmatic genomes across a large radiation of phyla.</title>
        <authorList>
            <person name="Brown C.T."/>
            <person name="Hug L.A."/>
            <person name="Thomas B.C."/>
            <person name="Sharon I."/>
            <person name="Castelle C.J."/>
            <person name="Singh A."/>
            <person name="Wilkins M.J."/>
            <person name="Williams K.H."/>
            <person name="Banfield J.F."/>
        </authorList>
    </citation>
    <scope>NUCLEOTIDE SEQUENCE [LARGE SCALE GENOMIC DNA]</scope>
</reference>
<evidence type="ECO:0000259" key="1">
    <source>
        <dbReference type="Pfam" id="PF01936"/>
    </source>
</evidence>
<dbReference type="GO" id="GO:0004540">
    <property type="term" value="F:RNA nuclease activity"/>
    <property type="evidence" value="ECO:0007669"/>
    <property type="project" value="InterPro"/>
</dbReference>
<dbReference type="AlphaFoldDB" id="A0A0G0TVZ6"/>
<gene>
    <name evidence="2" type="ORF">UU24_C0019G0002</name>
</gene>
<dbReference type="Pfam" id="PF01936">
    <property type="entry name" value="NYN"/>
    <property type="match status" value="1"/>
</dbReference>
<dbReference type="InterPro" id="IPR021139">
    <property type="entry name" value="NYN"/>
</dbReference>
<sequence>MVREDYLKWVNDQTVIFVYLDLTNIFHWQNTLRWKFRIEDMIEQLFTFPNIKEIKVYYGKNERDLKNSEAFHNRIKKTGAILRTKSMKFIPKTIQEGMFFQRKTLILFDGGVKDKIRELINELQKSGITIEEPKCNFDVEMTMDMLDDVEKMTAVLLFSGDSDMCAPLERLKVKEKRIGVVGVRGKVAGELHQIKDKYIDFGKFYTGKREYIKSENPAFGGTA</sequence>
<dbReference type="InterPro" id="IPR047140">
    <property type="entry name" value="LabA"/>
</dbReference>
<accession>A0A0G0TVZ6</accession>
<proteinExistence type="predicted"/>
<dbReference type="Gene3D" id="3.40.50.1010">
    <property type="entry name" value="5'-nuclease"/>
    <property type="match status" value="1"/>
</dbReference>
<dbReference type="EMBL" id="LBZW01000019">
    <property type="protein sequence ID" value="KKR79001.1"/>
    <property type="molecule type" value="Genomic_DNA"/>
</dbReference>
<dbReference type="Proteomes" id="UP000034749">
    <property type="component" value="Unassembled WGS sequence"/>
</dbReference>
<dbReference type="PANTHER" id="PTHR35458:SF8">
    <property type="entry name" value="SLR0650 PROTEIN"/>
    <property type="match status" value="1"/>
</dbReference>
<feature type="domain" description="NYN" evidence="1">
    <location>
        <begin position="114"/>
        <end position="200"/>
    </location>
</feature>
<evidence type="ECO:0000313" key="2">
    <source>
        <dbReference type="EMBL" id="KKR79001.1"/>
    </source>
</evidence>